<organism evidence="2 3">
    <name type="scientific">Streptomyces incarnatus</name>
    <dbReference type="NCBI Taxonomy" id="665007"/>
    <lineage>
        <taxon>Bacteria</taxon>
        <taxon>Bacillati</taxon>
        <taxon>Actinomycetota</taxon>
        <taxon>Actinomycetes</taxon>
        <taxon>Kitasatosporales</taxon>
        <taxon>Streptomycetaceae</taxon>
        <taxon>Streptomyces</taxon>
    </lineage>
</organism>
<dbReference type="InterPro" id="IPR032710">
    <property type="entry name" value="NTF2-like_dom_sf"/>
</dbReference>
<dbReference type="EMBL" id="CP011497">
    <property type="protein sequence ID" value="AKJ11937.1"/>
    <property type="molecule type" value="Genomic_DNA"/>
</dbReference>
<sequence length="150" mass="16658">MVQATAVAPVPVSTEVYQDLQHFYARQMQSTDDLDVPAWAGSFTEDGVFATNAFPEPLTGRAAIAAHCERAFAAQAEAGIVRRHVMTMLAADHATGPDGDRVHTRSYVMVLETRRGEKPVIYCSTLCEDVLTRVDGDWRVVRRQVHRDDL</sequence>
<dbReference type="CDD" id="cd00531">
    <property type="entry name" value="NTF2_like"/>
    <property type="match status" value="1"/>
</dbReference>
<dbReference type="Proteomes" id="UP000035366">
    <property type="component" value="Chromosome"/>
</dbReference>
<evidence type="ECO:0000313" key="2">
    <source>
        <dbReference type="EMBL" id="AKJ11937.1"/>
    </source>
</evidence>
<proteinExistence type="predicted"/>
<name>A0ABM5TLT0_9ACTN</name>
<dbReference type="InterPro" id="IPR037401">
    <property type="entry name" value="SnoaL-like"/>
</dbReference>
<protein>
    <recommendedName>
        <fullName evidence="1">SnoaL-like domain-containing protein</fullName>
    </recommendedName>
</protein>
<dbReference type="RefSeq" id="WP_208899773.1">
    <property type="nucleotide sequence ID" value="NZ_CP011497.1"/>
</dbReference>
<evidence type="ECO:0000313" key="3">
    <source>
        <dbReference type="Proteomes" id="UP000035366"/>
    </source>
</evidence>
<evidence type="ECO:0000259" key="1">
    <source>
        <dbReference type="Pfam" id="PF13577"/>
    </source>
</evidence>
<dbReference type="Pfam" id="PF13577">
    <property type="entry name" value="SnoaL_4"/>
    <property type="match status" value="1"/>
</dbReference>
<accession>A0ABM5TLT0</accession>
<feature type="domain" description="SnoaL-like" evidence="1">
    <location>
        <begin position="15"/>
        <end position="143"/>
    </location>
</feature>
<dbReference type="SUPFAM" id="SSF54427">
    <property type="entry name" value="NTF2-like"/>
    <property type="match status" value="1"/>
</dbReference>
<reference evidence="2 3" key="1">
    <citation type="journal article" date="2015" name="ISME J.">
        <title>Draft Genome Sequence of Streptomyces incarnatus NRRL8089, which Produces the Nucleoside Antibiotic Sinefungin.</title>
        <authorList>
            <person name="Oshima K."/>
            <person name="Hattori M."/>
            <person name="Shimizu H."/>
            <person name="Fukuda K."/>
            <person name="Nemoto M."/>
            <person name="Inagaki K."/>
            <person name="Tamura T."/>
        </authorList>
    </citation>
    <scope>NUCLEOTIDE SEQUENCE [LARGE SCALE GENOMIC DNA]</scope>
    <source>
        <strain evidence="2 3">NRRL 8089</strain>
    </source>
</reference>
<gene>
    <name evidence="2" type="ORF">ABB07_18420</name>
</gene>
<keyword evidence="3" id="KW-1185">Reference proteome</keyword>
<dbReference type="Gene3D" id="3.10.450.50">
    <property type="match status" value="1"/>
</dbReference>